<evidence type="ECO:0000313" key="3">
    <source>
        <dbReference type="Proteomes" id="UP000542742"/>
    </source>
</evidence>
<evidence type="ECO:0000313" key="2">
    <source>
        <dbReference type="EMBL" id="MBB4695983.1"/>
    </source>
</evidence>
<keyword evidence="3" id="KW-1185">Reference proteome</keyword>
<feature type="region of interest" description="Disordered" evidence="1">
    <location>
        <begin position="21"/>
        <end position="131"/>
    </location>
</feature>
<feature type="compositionally biased region" description="Basic and acidic residues" evidence="1">
    <location>
        <begin position="55"/>
        <end position="67"/>
    </location>
</feature>
<proteinExistence type="predicted"/>
<name>A0A7W7CWM0_9ACTN</name>
<dbReference type="AlphaFoldDB" id="A0A7W7CWM0"/>
<evidence type="ECO:0000256" key="1">
    <source>
        <dbReference type="SAM" id="MobiDB-lite"/>
    </source>
</evidence>
<dbReference type="Proteomes" id="UP000542742">
    <property type="component" value="Unassembled WGS sequence"/>
</dbReference>
<reference evidence="2 3" key="1">
    <citation type="submission" date="2020-08" db="EMBL/GenBank/DDBJ databases">
        <title>Sequencing the genomes of 1000 actinobacteria strains.</title>
        <authorList>
            <person name="Klenk H.-P."/>
        </authorList>
    </citation>
    <scope>NUCLEOTIDE SEQUENCE [LARGE SCALE GENOMIC DNA]</scope>
    <source>
        <strain evidence="2 3">DSM 45518</strain>
    </source>
</reference>
<accession>A0A7W7CWM0</accession>
<sequence length="131" mass="13529">MQARHDLRKFITELSVAQRGAVLSSGRELPVPGRLGRGIAQGRSRTSSGLVRAPGETDQRSEKDRGIDNVGRLTPGAGRETSTRKGSDQTAAEALQEAETEVGTAVSVGSGARVAGHSGPTDPVIDVGLTA</sequence>
<comment type="caution">
    <text evidence="2">The sequence shown here is derived from an EMBL/GenBank/DDBJ whole genome shotgun (WGS) entry which is preliminary data.</text>
</comment>
<gene>
    <name evidence="2" type="ORF">BKA14_006131</name>
</gene>
<organism evidence="2 3">
    <name type="scientific">Paractinoplanes abujensis</name>
    <dbReference type="NCBI Taxonomy" id="882441"/>
    <lineage>
        <taxon>Bacteria</taxon>
        <taxon>Bacillati</taxon>
        <taxon>Actinomycetota</taxon>
        <taxon>Actinomycetes</taxon>
        <taxon>Micromonosporales</taxon>
        <taxon>Micromonosporaceae</taxon>
        <taxon>Paractinoplanes</taxon>
    </lineage>
</organism>
<dbReference type="RefSeq" id="WP_184954263.1">
    <property type="nucleotide sequence ID" value="NZ_BOMC01000057.1"/>
</dbReference>
<protein>
    <submittedName>
        <fullName evidence="2">Uncharacterized protein</fullName>
    </submittedName>
</protein>
<dbReference type="EMBL" id="JACHMF010000001">
    <property type="protein sequence ID" value="MBB4695983.1"/>
    <property type="molecule type" value="Genomic_DNA"/>
</dbReference>